<organism evidence="2">
    <name type="scientific">uncultured Caudovirales phage</name>
    <dbReference type="NCBI Taxonomy" id="2100421"/>
    <lineage>
        <taxon>Viruses</taxon>
        <taxon>Duplodnaviria</taxon>
        <taxon>Heunggongvirae</taxon>
        <taxon>Uroviricota</taxon>
        <taxon>Caudoviricetes</taxon>
        <taxon>Peduoviridae</taxon>
        <taxon>Maltschvirus</taxon>
        <taxon>Maltschvirus maltsch</taxon>
    </lineage>
</organism>
<name>A0A6J5SW91_9CAUD</name>
<dbReference type="EMBL" id="LR797480">
    <property type="protein sequence ID" value="CAB4219625.1"/>
    <property type="molecule type" value="Genomic_DNA"/>
</dbReference>
<evidence type="ECO:0000313" key="1">
    <source>
        <dbReference type="EMBL" id="CAB4214938.1"/>
    </source>
</evidence>
<reference evidence="2" key="1">
    <citation type="submission" date="2020-05" db="EMBL/GenBank/DDBJ databases">
        <authorList>
            <person name="Chiriac C."/>
            <person name="Salcher M."/>
            <person name="Ghai R."/>
            <person name="Kavagutti S V."/>
        </authorList>
    </citation>
    <scope>NUCLEOTIDE SEQUENCE</scope>
</reference>
<protein>
    <submittedName>
        <fullName evidence="2">Uncharacterized protein</fullName>
    </submittedName>
</protein>
<dbReference type="EMBL" id="LR797420">
    <property type="protein sequence ID" value="CAB4214938.1"/>
    <property type="molecule type" value="Genomic_DNA"/>
</dbReference>
<sequence>MIFVHTINDMLAAIAAAKAHRATHPQLGDFEIAMGVCAVCLEMGIVMTNGVVEDILVTISDMAVRILALEGQRH</sequence>
<accession>A0A6J5SW91</accession>
<evidence type="ECO:0000313" key="2">
    <source>
        <dbReference type="EMBL" id="CAB4219625.1"/>
    </source>
</evidence>
<proteinExistence type="predicted"/>
<gene>
    <name evidence="1" type="ORF">UFOVP1467_22</name>
    <name evidence="2" type="ORF">UFOVP1616_6</name>
</gene>